<keyword evidence="3" id="KW-1185">Reference proteome</keyword>
<feature type="signal peptide" evidence="1">
    <location>
        <begin position="1"/>
        <end position="19"/>
    </location>
</feature>
<name>A0ABP8I6R3_9BACT</name>
<gene>
    <name evidence="2" type="ORF">GCM10023185_12320</name>
</gene>
<proteinExistence type="predicted"/>
<protein>
    <recommendedName>
        <fullName evidence="4">Lipoprotein</fullName>
    </recommendedName>
</protein>
<evidence type="ECO:0000313" key="3">
    <source>
        <dbReference type="Proteomes" id="UP001501153"/>
    </source>
</evidence>
<evidence type="ECO:0000313" key="2">
    <source>
        <dbReference type="EMBL" id="GAA4352526.1"/>
    </source>
</evidence>
<evidence type="ECO:0000256" key="1">
    <source>
        <dbReference type="SAM" id="SignalP"/>
    </source>
</evidence>
<comment type="caution">
    <text evidence="2">The sequence shown here is derived from an EMBL/GenBank/DDBJ whole genome shotgun (WGS) entry which is preliminary data.</text>
</comment>
<dbReference type="InterPro" id="IPR046219">
    <property type="entry name" value="DUF6252"/>
</dbReference>
<accession>A0ABP8I6R3</accession>
<reference evidence="3" key="1">
    <citation type="journal article" date="2019" name="Int. J. Syst. Evol. Microbiol.">
        <title>The Global Catalogue of Microorganisms (GCM) 10K type strain sequencing project: providing services to taxonomists for standard genome sequencing and annotation.</title>
        <authorList>
            <consortium name="The Broad Institute Genomics Platform"/>
            <consortium name="The Broad Institute Genome Sequencing Center for Infectious Disease"/>
            <person name="Wu L."/>
            <person name="Ma J."/>
        </authorList>
    </citation>
    <scope>NUCLEOTIDE SEQUENCE [LARGE SCALE GENOMIC DNA]</scope>
    <source>
        <strain evidence="3">JCM 17923</strain>
    </source>
</reference>
<keyword evidence="1" id="KW-0732">Signal</keyword>
<dbReference type="Proteomes" id="UP001501153">
    <property type="component" value="Unassembled WGS sequence"/>
</dbReference>
<sequence length="178" mass="19563">MNKLLLFLTAAAALFSACGKDDPDPVDQLPPATQTGANTFGCLVNGKPWGPRGNISYPNYTVSYDVFPDGGLLEIATYRIYGSGTNDLQFLSLWTKQMNGPGTYSFLNTQTAIAGFADQRTNCDWRSRDSTTTYRRGQLTITRLDLQAGIVSGTFSFTLYKPGCDSIRVTDGRFDRKL</sequence>
<dbReference type="EMBL" id="BAABGZ010000013">
    <property type="protein sequence ID" value="GAA4352526.1"/>
    <property type="molecule type" value="Genomic_DNA"/>
</dbReference>
<dbReference type="RefSeq" id="WP_345234841.1">
    <property type="nucleotide sequence ID" value="NZ_BAABGZ010000013.1"/>
</dbReference>
<organism evidence="2 3">
    <name type="scientific">Hymenobacter saemangeumensis</name>
    <dbReference type="NCBI Taxonomy" id="1084522"/>
    <lineage>
        <taxon>Bacteria</taxon>
        <taxon>Pseudomonadati</taxon>
        <taxon>Bacteroidota</taxon>
        <taxon>Cytophagia</taxon>
        <taxon>Cytophagales</taxon>
        <taxon>Hymenobacteraceae</taxon>
        <taxon>Hymenobacter</taxon>
    </lineage>
</organism>
<evidence type="ECO:0008006" key="4">
    <source>
        <dbReference type="Google" id="ProtNLM"/>
    </source>
</evidence>
<dbReference type="Pfam" id="PF19765">
    <property type="entry name" value="DUF6252"/>
    <property type="match status" value="1"/>
</dbReference>
<feature type="chain" id="PRO_5046617867" description="Lipoprotein" evidence="1">
    <location>
        <begin position="20"/>
        <end position="178"/>
    </location>
</feature>
<dbReference type="PROSITE" id="PS51257">
    <property type="entry name" value="PROKAR_LIPOPROTEIN"/>
    <property type="match status" value="1"/>
</dbReference>